<keyword evidence="1" id="KW-0479">Metal-binding</keyword>
<dbReference type="OrthoDB" id="425709at2759"/>
<dbReference type="Proteomes" id="UP000186817">
    <property type="component" value="Unassembled WGS sequence"/>
</dbReference>
<reference evidence="4 5" key="1">
    <citation type="submission" date="2016-02" db="EMBL/GenBank/DDBJ databases">
        <title>Genome analysis of coral dinoflagellate symbionts highlights evolutionary adaptations to a symbiotic lifestyle.</title>
        <authorList>
            <person name="Aranda M."/>
            <person name="Li Y."/>
            <person name="Liew Y.J."/>
            <person name="Baumgarten S."/>
            <person name="Simakov O."/>
            <person name="Wilson M."/>
            <person name="Piel J."/>
            <person name="Ashoor H."/>
            <person name="Bougouffa S."/>
            <person name="Bajic V.B."/>
            <person name="Ryu T."/>
            <person name="Ravasi T."/>
            <person name="Bayer T."/>
            <person name="Micklem G."/>
            <person name="Kim H."/>
            <person name="Bhak J."/>
            <person name="Lajeunesse T.C."/>
            <person name="Voolstra C.R."/>
        </authorList>
    </citation>
    <scope>NUCLEOTIDE SEQUENCE [LARGE SCALE GENOMIC DNA]</scope>
    <source>
        <strain evidence="4 5">CCMP2467</strain>
    </source>
</reference>
<name>A0A1Q9DB93_SYMMI</name>
<evidence type="ECO:0000313" key="4">
    <source>
        <dbReference type="EMBL" id="OLP92474.1"/>
    </source>
</evidence>
<dbReference type="EMBL" id="LSRX01000620">
    <property type="protein sequence ID" value="OLP92474.1"/>
    <property type="molecule type" value="Genomic_DNA"/>
</dbReference>
<evidence type="ECO:0000256" key="2">
    <source>
        <dbReference type="SAM" id="MobiDB-lite"/>
    </source>
</evidence>
<organism evidence="4 5">
    <name type="scientific">Symbiodinium microadriaticum</name>
    <name type="common">Dinoflagellate</name>
    <name type="synonym">Zooxanthella microadriatica</name>
    <dbReference type="NCBI Taxonomy" id="2951"/>
    <lineage>
        <taxon>Eukaryota</taxon>
        <taxon>Sar</taxon>
        <taxon>Alveolata</taxon>
        <taxon>Dinophyceae</taxon>
        <taxon>Suessiales</taxon>
        <taxon>Symbiodiniaceae</taxon>
        <taxon>Symbiodinium</taxon>
    </lineage>
</organism>
<accession>A0A1Q9DB93</accession>
<evidence type="ECO:0000259" key="3">
    <source>
        <dbReference type="PROSITE" id="PS50103"/>
    </source>
</evidence>
<dbReference type="GO" id="GO:0008270">
    <property type="term" value="F:zinc ion binding"/>
    <property type="evidence" value="ECO:0007669"/>
    <property type="project" value="UniProtKB-KW"/>
</dbReference>
<dbReference type="InterPro" id="IPR000571">
    <property type="entry name" value="Znf_CCCH"/>
</dbReference>
<evidence type="ECO:0000256" key="1">
    <source>
        <dbReference type="PROSITE-ProRule" id="PRU00723"/>
    </source>
</evidence>
<keyword evidence="1" id="KW-0863">Zinc-finger</keyword>
<feature type="domain" description="C3H1-type" evidence="3">
    <location>
        <begin position="94"/>
        <end position="117"/>
    </location>
</feature>
<sequence>MDRSWGCQAAPGLPTPSPAVGPIRSDFSTESDVAVRPSASQSLRMASEDARQQESTSISPAAPAQRGELQSLRAAGPMAVISSPRPSVDHVCRPCALLHSKIGCRRGSSCPYCHEHTQRFSNEEGQLHRPRKTLRNKIKRQMQEQLIEFDRSPDRVHDEWQVLVQHCRYAWNYLSGPFFTQLEDVLSGEVQVQNGMIFSV</sequence>
<proteinExistence type="predicted"/>
<feature type="zinc finger region" description="C3H1-type" evidence="1">
    <location>
        <begin position="94"/>
        <end position="117"/>
    </location>
</feature>
<dbReference type="AlphaFoldDB" id="A0A1Q9DB93"/>
<feature type="region of interest" description="Disordered" evidence="2">
    <location>
        <begin position="1"/>
        <end position="70"/>
    </location>
</feature>
<protein>
    <recommendedName>
        <fullName evidence="3">C3H1-type domain-containing protein</fullName>
    </recommendedName>
</protein>
<dbReference type="PROSITE" id="PS50103">
    <property type="entry name" value="ZF_C3H1"/>
    <property type="match status" value="1"/>
</dbReference>
<gene>
    <name evidence="4" type="ORF">AK812_SmicGene25706</name>
</gene>
<comment type="caution">
    <text evidence="4">The sequence shown here is derived from an EMBL/GenBank/DDBJ whole genome shotgun (WGS) entry which is preliminary data.</text>
</comment>
<evidence type="ECO:0000313" key="5">
    <source>
        <dbReference type="Proteomes" id="UP000186817"/>
    </source>
</evidence>
<keyword evidence="1" id="KW-0862">Zinc</keyword>
<keyword evidence="5" id="KW-1185">Reference proteome</keyword>